<reference evidence="8" key="1">
    <citation type="submission" date="2022-11" db="UniProtKB">
        <authorList>
            <consortium name="EnsemblMetazoa"/>
        </authorList>
    </citation>
    <scope>IDENTIFICATION</scope>
</reference>
<feature type="compositionally biased region" description="Basic and acidic residues" evidence="6">
    <location>
        <begin position="1"/>
        <end position="10"/>
    </location>
</feature>
<sequence>MATGYRRFENDEANFGTAVSNQTSYPPSQQFNAPPPPANGPYAPSYPSACLPMGQVNGPPPPYFVGPQGGTPVICSQPGPLYVAVAPTQTVVHVTPVHIRNYMGLAFIALKCFFPVGIAAMVMSCMVRQRYEAGDIEGAQCASKSVLILSLISVVCGIVTALILVLIFTAR</sequence>
<dbReference type="EnsemblMetazoa" id="XM_038196920.1">
    <property type="protein sequence ID" value="XP_038052848.1"/>
    <property type="gene ID" value="LOC119725508"/>
</dbReference>
<organism evidence="8 9">
    <name type="scientific">Patiria miniata</name>
    <name type="common">Bat star</name>
    <name type="synonym">Asterina miniata</name>
    <dbReference type="NCBI Taxonomy" id="46514"/>
    <lineage>
        <taxon>Eukaryota</taxon>
        <taxon>Metazoa</taxon>
        <taxon>Echinodermata</taxon>
        <taxon>Eleutherozoa</taxon>
        <taxon>Asterozoa</taxon>
        <taxon>Asteroidea</taxon>
        <taxon>Valvatacea</taxon>
        <taxon>Valvatida</taxon>
        <taxon>Asterinidae</taxon>
        <taxon>Patiria</taxon>
    </lineage>
</organism>
<comment type="similarity">
    <text evidence="2">Belongs to the CD225/Dispanin family.</text>
</comment>
<feature type="transmembrane region" description="Helical" evidence="7">
    <location>
        <begin position="146"/>
        <end position="168"/>
    </location>
</feature>
<dbReference type="OrthoDB" id="6083617at2759"/>
<dbReference type="AlphaFoldDB" id="A0A913ZM25"/>
<comment type="subcellular location">
    <subcellularLocation>
        <location evidence="1">Membrane</location>
    </subcellularLocation>
</comment>
<evidence type="ECO:0000256" key="4">
    <source>
        <dbReference type="ARBA" id="ARBA00022989"/>
    </source>
</evidence>
<feature type="region of interest" description="Disordered" evidence="6">
    <location>
        <begin position="1"/>
        <end position="38"/>
    </location>
</feature>
<keyword evidence="5 7" id="KW-0472">Membrane</keyword>
<keyword evidence="9" id="KW-1185">Reference proteome</keyword>
<accession>A0A913ZM25</accession>
<dbReference type="GO" id="GO:0016020">
    <property type="term" value="C:membrane"/>
    <property type="evidence" value="ECO:0007669"/>
    <property type="project" value="UniProtKB-SubCell"/>
</dbReference>
<proteinExistence type="inferred from homology"/>
<dbReference type="Proteomes" id="UP000887568">
    <property type="component" value="Unplaced"/>
</dbReference>
<evidence type="ECO:0000313" key="8">
    <source>
        <dbReference type="EnsemblMetazoa" id="XP_038052848.1"/>
    </source>
</evidence>
<dbReference type="InterPro" id="IPR007593">
    <property type="entry name" value="CD225/Dispanin_fam"/>
</dbReference>
<dbReference type="PANTHER" id="PTHR14948">
    <property type="entry name" value="NG5"/>
    <property type="match status" value="1"/>
</dbReference>
<name>A0A913ZM25_PATMI</name>
<dbReference type="GeneID" id="119725508"/>
<evidence type="ECO:0000256" key="2">
    <source>
        <dbReference type="ARBA" id="ARBA00006843"/>
    </source>
</evidence>
<evidence type="ECO:0000256" key="3">
    <source>
        <dbReference type="ARBA" id="ARBA00022692"/>
    </source>
</evidence>
<evidence type="ECO:0000256" key="6">
    <source>
        <dbReference type="SAM" id="MobiDB-lite"/>
    </source>
</evidence>
<dbReference type="PANTHER" id="PTHR14948:SF44">
    <property type="entry name" value="PROLINE-RICH TRANSMEMBRANE PROTEIN 1-LIKE"/>
    <property type="match status" value="1"/>
</dbReference>
<evidence type="ECO:0000256" key="7">
    <source>
        <dbReference type="SAM" id="Phobius"/>
    </source>
</evidence>
<evidence type="ECO:0000256" key="5">
    <source>
        <dbReference type="ARBA" id="ARBA00023136"/>
    </source>
</evidence>
<dbReference type="RefSeq" id="XP_038052848.1">
    <property type="nucleotide sequence ID" value="XM_038196920.1"/>
</dbReference>
<evidence type="ECO:0000256" key="1">
    <source>
        <dbReference type="ARBA" id="ARBA00004370"/>
    </source>
</evidence>
<dbReference type="Pfam" id="PF04505">
    <property type="entry name" value="CD225"/>
    <property type="match status" value="1"/>
</dbReference>
<evidence type="ECO:0000313" key="9">
    <source>
        <dbReference type="Proteomes" id="UP000887568"/>
    </source>
</evidence>
<keyword evidence="4 7" id="KW-1133">Transmembrane helix</keyword>
<protein>
    <submittedName>
        <fullName evidence="8">Uncharacterized protein</fullName>
    </submittedName>
</protein>
<dbReference type="InterPro" id="IPR051423">
    <property type="entry name" value="CD225/Dispanin"/>
</dbReference>
<keyword evidence="3 7" id="KW-0812">Transmembrane</keyword>
<feature type="transmembrane region" description="Helical" evidence="7">
    <location>
        <begin position="102"/>
        <end position="125"/>
    </location>
</feature>